<protein>
    <submittedName>
        <fullName evidence="4">Extracellular solute-binding protein</fullName>
    </submittedName>
</protein>
<dbReference type="SUPFAM" id="SSF53850">
    <property type="entry name" value="Periplasmic binding protein-like II"/>
    <property type="match status" value="1"/>
</dbReference>
<keyword evidence="2" id="KW-0813">Transport</keyword>
<gene>
    <name evidence="4" type="ORF">MIU77_04765</name>
</gene>
<keyword evidence="5" id="KW-1185">Reference proteome</keyword>
<dbReference type="Pfam" id="PF01547">
    <property type="entry name" value="SBP_bac_1"/>
    <property type="match status" value="1"/>
</dbReference>
<sequence>MHNAAAGWTGPRGRGWVHRLGALLSVGVLAAMVPSGCAPVATGLTISFYTPANDATTFAAIARTCTERVDGRFTVRQVSLPRSADDQRLQLARRLTGNDRSLDVMALDVVWTAEFAEAGWALPLADDPAGHAEADAVTDTLPGPLATARWRDRLYAAPLTTNTQLLWYRADLVDRPPSDWPAMLTEAARLHRAGQPSWIGVQAKQYEGLMVWFNTLLVSAGGQVLSDDGSRVTLTDTPEHRAATVAALKIMQAVATNPGADPSITQTDESTARLAFEQGRAALEVNWPFVLPSLLENAIKGGVGFLPLDDDPQLRAAIDPGGGFTPSDAQFRAAYQAAREVLGFAPYPAIAPDRPARVTLGGLNLAVAHTTRHRAEAFETVRCLRDRANQKFLSIRGGLPSVRDSLYDDPDFRAKFPQHAVIRTQLRDAALRPQTPVYQVLSTRLAATLAPISAIDPQRTADELARQAQKALDGKGLIP</sequence>
<dbReference type="RefSeq" id="WP_240171889.1">
    <property type="nucleotide sequence ID" value="NZ_CP092365.1"/>
</dbReference>
<reference evidence="4" key="1">
    <citation type="submission" date="2022-08" db="EMBL/GenBank/DDBJ databases">
        <title>Complete genome sequence of 14 non-tuberculosis mycobacteria type-strains.</title>
        <authorList>
            <person name="Igarashi Y."/>
            <person name="Osugi A."/>
            <person name="Mitarai S."/>
        </authorList>
    </citation>
    <scope>NUCLEOTIDE SEQUENCE</scope>
    <source>
        <strain evidence="4">DSM 45575</strain>
    </source>
</reference>
<evidence type="ECO:0000256" key="3">
    <source>
        <dbReference type="ARBA" id="ARBA00022729"/>
    </source>
</evidence>
<organism evidence="4 5">
    <name type="scientific">Mycolicibacillus parakoreensis</name>
    <dbReference type="NCBI Taxonomy" id="1069221"/>
    <lineage>
        <taxon>Bacteria</taxon>
        <taxon>Bacillati</taxon>
        <taxon>Actinomycetota</taxon>
        <taxon>Actinomycetes</taxon>
        <taxon>Mycobacteriales</taxon>
        <taxon>Mycobacteriaceae</taxon>
        <taxon>Mycolicibacillus</taxon>
    </lineage>
</organism>
<name>A0ABY3U4Z1_9MYCO</name>
<evidence type="ECO:0000256" key="2">
    <source>
        <dbReference type="ARBA" id="ARBA00022448"/>
    </source>
</evidence>
<dbReference type="Gene3D" id="3.40.190.10">
    <property type="entry name" value="Periplasmic binding protein-like II"/>
    <property type="match status" value="4"/>
</dbReference>
<dbReference type="InterPro" id="IPR050490">
    <property type="entry name" value="Bact_solute-bd_prot1"/>
</dbReference>
<evidence type="ECO:0000256" key="1">
    <source>
        <dbReference type="ARBA" id="ARBA00008520"/>
    </source>
</evidence>
<evidence type="ECO:0000313" key="4">
    <source>
        <dbReference type="EMBL" id="ULN53640.1"/>
    </source>
</evidence>
<dbReference type="Proteomes" id="UP001055200">
    <property type="component" value="Chromosome"/>
</dbReference>
<comment type="similarity">
    <text evidence="1">Belongs to the bacterial solute-binding protein 1 family.</text>
</comment>
<evidence type="ECO:0000313" key="5">
    <source>
        <dbReference type="Proteomes" id="UP001055200"/>
    </source>
</evidence>
<accession>A0ABY3U4Z1</accession>
<proteinExistence type="inferred from homology"/>
<dbReference type="PANTHER" id="PTHR43649">
    <property type="entry name" value="ARABINOSE-BINDING PROTEIN-RELATED"/>
    <property type="match status" value="1"/>
</dbReference>
<dbReference type="InterPro" id="IPR006059">
    <property type="entry name" value="SBP"/>
</dbReference>
<dbReference type="EMBL" id="CP092365">
    <property type="protein sequence ID" value="ULN53640.1"/>
    <property type="molecule type" value="Genomic_DNA"/>
</dbReference>
<dbReference type="PANTHER" id="PTHR43649:SF34">
    <property type="entry name" value="ABC TRANSPORTER PERIPLASMIC-BINDING PROTEIN YCJN-RELATED"/>
    <property type="match status" value="1"/>
</dbReference>
<keyword evidence="3" id="KW-0732">Signal</keyword>